<dbReference type="AlphaFoldDB" id="A0A2W7NC43"/>
<dbReference type="InterPro" id="IPR025736">
    <property type="entry name" value="PucR_C-HTH_dom"/>
</dbReference>
<dbReference type="InterPro" id="IPR024096">
    <property type="entry name" value="NO_sig/Golgi_transp_ligand-bd"/>
</dbReference>
<dbReference type="Pfam" id="PF02830">
    <property type="entry name" value="V4R"/>
    <property type="match status" value="1"/>
</dbReference>
<proteinExistence type="inferred from homology"/>
<dbReference type="InterPro" id="IPR051448">
    <property type="entry name" value="CdaR-like_regulators"/>
</dbReference>
<evidence type="ECO:0000259" key="2">
    <source>
        <dbReference type="SMART" id="SM00989"/>
    </source>
</evidence>
<dbReference type="Gene3D" id="3.30.450.40">
    <property type="match status" value="1"/>
</dbReference>
<dbReference type="PANTHER" id="PTHR33744:SF1">
    <property type="entry name" value="DNA-BINDING TRANSCRIPTIONAL ACTIVATOR ADER"/>
    <property type="match status" value="1"/>
</dbReference>
<dbReference type="Pfam" id="PF17853">
    <property type="entry name" value="GGDEF_2"/>
    <property type="match status" value="1"/>
</dbReference>
<dbReference type="Pfam" id="PF13556">
    <property type="entry name" value="HTH_30"/>
    <property type="match status" value="1"/>
</dbReference>
<gene>
    <name evidence="3" type="ORF">C7437_1011141</name>
</gene>
<evidence type="ECO:0000256" key="1">
    <source>
        <dbReference type="ARBA" id="ARBA00006754"/>
    </source>
</evidence>
<dbReference type="InterPro" id="IPR042070">
    <property type="entry name" value="PucR_C-HTH_sf"/>
</dbReference>
<dbReference type="Proteomes" id="UP000248646">
    <property type="component" value="Unassembled WGS sequence"/>
</dbReference>
<dbReference type="InterPro" id="IPR041522">
    <property type="entry name" value="CdaR_GGDEF"/>
</dbReference>
<comment type="caution">
    <text evidence="3">The sequence shown here is derived from an EMBL/GenBank/DDBJ whole genome shotgun (WGS) entry which is preliminary data.</text>
</comment>
<reference evidence="3 4" key="1">
    <citation type="submission" date="2018-06" db="EMBL/GenBank/DDBJ databases">
        <title>Genomic Encyclopedia of Type Strains, Phase IV (KMG-IV): sequencing the most valuable type-strain genomes for metagenomic binning, comparative biology and taxonomic classification.</title>
        <authorList>
            <person name="Goeker M."/>
        </authorList>
    </citation>
    <scope>NUCLEOTIDE SEQUENCE [LARGE SCALE GENOMIC DNA]</scope>
    <source>
        <strain evidence="3 4">DSM 5</strain>
    </source>
</reference>
<protein>
    <submittedName>
        <fullName evidence="3">Activator of aromatic catabolism</fullName>
    </submittedName>
</protein>
<name>A0A2W7NC43_9BACI</name>
<dbReference type="Gene3D" id="3.30.1380.20">
    <property type="entry name" value="Trafficking protein particle complex subunit 3"/>
    <property type="match status" value="1"/>
</dbReference>
<keyword evidence="4" id="KW-1185">Reference proteome</keyword>
<dbReference type="InterPro" id="IPR010523">
    <property type="entry name" value="XylR_N"/>
</dbReference>
<organism evidence="3 4">
    <name type="scientific">Psychrobacillus insolitus</name>
    <dbReference type="NCBI Taxonomy" id="1461"/>
    <lineage>
        <taxon>Bacteria</taxon>
        <taxon>Bacillati</taxon>
        <taxon>Bacillota</taxon>
        <taxon>Bacilli</taxon>
        <taxon>Bacillales</taxon>
        <taxon>Bacillaceae</taxon>
        <taxon>Psychrobacillus</taxon>
    </lineage>
</organism>
<evidence type="ECO:0000313" key="3">
    <source>
        <dbReference type="EMBL" id="PZX08019.1"/>
    </source>
</evidence>
<dbReference type="PANTHER" id="PTHR33744">
    <property type="entry name" value="CARBOHYDRATE DIACID REGULATOR"/>
    <property type="match status" value="1"/>
</dbReference>
<dbReference type="Pfam" id="PF06505">
    <property type="entry name" value="XylR_N"/>
    <property type="match status" value="1"/>
</dbReference>
<evidence type="ECO:0000313" key="4">
    <source>
        <dbReference type="Proteomes" id="UP000248646"/>
    </source>
</evidence>
<dbReference type="EMBL" id="QKZI01000001">
    <property type="protein sequence ID" value="PZX08019.1"/>
    <property type="molecule type" value="Genomic_DNA"/>
</dbReference>
<sequence>MNILKNEIDLLKDKTILTTSATFGQLRKELIKNLGVKRAKGFLLRNGWHLAESHLKELMLEEKDILKLVDKASSLHLETGQISGVTTERTINFTEQQEVKEMYAKGTWFDSFEAEEHLKNHGISDEPVCHTLTGYASGYMTTACGRNIYAKEVTCMAMGHKDCTFEVRVEEEWGTEMQEEIKYYEDKSIIDELEYTYEQLLEQRNNVEKISGFHNTLTQKVIDGATLDEIITSVYELLDIPVSIEDLSFKPKVFRGISYEEYDILNADLRNCLMQTNNGENYFLKYEKTNVIKATMHSRIISPIIIQKQIIGYITFISTKGVNFEEQVISFIERAATVVSLCFLNEKTTFEAYENMKGYFLEQLLLNQYTSKSNVIYRGYYVGIHLDDPFYIARLICEGNDNVEIVEDAYQSIMKSLIQYLEMQGYKILLTQFEGSIVLLLPRLEGFEIKVRNMIKHLNSILPKIQCRIGLSNVTDDVGMIKERLEEADIVLRMNHATLVKFEDMSIVGTLINSNNMESIRRLAIKELKPIFDLKEQKKQELLKTLYVFLGNGGNLQQSMKDLSLSMSGLMYRISKLEELLKKDLRNPKESYDIWIMLDALKVLGDIELE</sequence>
<dbReference type="InterPro" id="IPR029016">
    <property type="entry name" value="GAF-like_dom_sf"/>
</dbReference>
<accession>A0A2W7NC43</accession>
<dbReference type="SUPFAM" id="SSF111126">
    <property type="entry name" value="Ligand-binding domain in the NO signalling and Golgi transport"/>
    <property type="match status" value="1"/>
</dbReference>
<dbReference type="InterPro" id="IPR004096">
    <property type="entry name" value="V4R"/>
</dbReference>
<dbReference type="SMART" id="SM00989">
    <property type="entry name" value="V4R"/>
    <property type="match status" value="1"/>
</dbReference>
<dbReference type="Gene3D" id="1.10.10.2840">
    <property type="entry name" value="PucR C-terminal helix-turn-helix domain"/>
    <property type="match status" value="1"/>
</dbReference>
<dbReference type="OrthoDB" id="154713at2"/>
<feature type="domain" description="4-vinyl reductase 4VR" evidence="2">
    <location>
        <begin position="107"/>
        <end position="169"/>
    </location>
</feature>
<dbReference type="RefSeq" id="WP_111438615.1">
    <property type="nucleotide sequence ID" value="NZ_QKZI01000001.1"/>
</dbReference>
<comment type="similarity">
    <text evidence="1">Belongs to the CdaR family.</text>
</comment>